<evidence type="ECO:0000256" key="1">
    <source>
        <dbReference type="PIRSR" id="PIRSR640198-1"/>
    </source>
</evidence>
<dbReference type="InterPro" id="IPR003812">
    <property type="entry name" value="Fido"/>
</dbReference>
<proteinExistence type="predicted"/>
<dbReference type="Gene3D" id="1.10.3290.10">
    <property type="entry name" value="Fido-like domain"/>
    <property type="match status" value="1"/>
</dbReference>
<evidence type="ECO:0000313" key="5">
    <source>
        <dbReference type="Proteomes" id="UP000591929"/>
    </source>
</evidence>
<dbReference type="EMBL" id="JAARPL010000003">
    <property type="protein sequence ID" value="MBC1371948.1"/>
    <property type="molecule type" value="Genomic_DNA"/>
</dbReference>
<gene>
    <name evidence="4" type="ORF">HB847_06145</name>
</gene>
<feature type="binding site" evidence="2">
    <location>
        <begin position="239"/>
        <end position="246"/>
    </location>
    <ligand>
        <name>ATP</name>
        <dbReference type="ChEBI" id="CHEBI:30616"/>
    </ligand>
</feature>
<dbReference type="InterPro" id="IPR036597">
    <property type="entry name" value="Fido-like_dom_sf"/>
</dbReference>
<protein>
    <submittedName>
        <fullName evidence="4">Fic family protein</fullName>
    </submittedName>
</protein>
<dbReference type="RefSeq" id="WP_185376509.1">
    <property type="nucleotide sequence ID" value="NZ_JAARPL010000003.1"/>
</dbReference>
<evidence type="ECO:0000259" key="3">
    <source>
        <dbReference type="PROSITE" id="PS51459"/>
    </source>
</evidence>
<sequence>MFKYKYLHKIFNTEDASTYEKAKNDRLSSFGAIWLDFKMKPYKFSGEFQLFFYNHPDMMKKAETIMSDSEEIKKIARELPGIAKESYQINTLVEEMQGTNEIEGVRSSKAEMNEGLRKIIKDGTEPIRHKSLIKSYLNLQKTKIDLLTAPKDIREIYDYLVYEEIKERDKPDGLLFRTDPSELAGSTSDKIINVSTLSEQSIEAELEKLITFLNSDMLPQLHKVAIGHFIFGYIHPFYDGNGRTSRYISSISIYLRQILGPISALSLSKACKDNLRVYLDAFANTNSFKSAGDVTFFIDSFFDILIDEQKVIIADLKEKKAQLAHIEETLTGNDELDIKEKAMLYLLFQEYVYGEFSEGLTKKEIIQFSNKKIATDYYFNKVKDSLLAKKAIKIIKQKPMELTIEAAYFGIAN</sequence>
<dbReference type="GO" id="GO:0005524">
    <property type="term" value="F:ATP binding"/>
    <property type="evidence" value="ECO:0007669"/>
    <property type="project" value="UniProtKB-KW"/>
</dbReference>
<name>A0A841Y617_9LIST</name>
<keyword evidence="2" id="KW-0547">Nucleotide-binding</keyword>
<dbReference type="PANTHER" id="PTHR13504:SF40">
    <property type="entry name" value="FIDO DOMAIN-CONTAINING PROTEIN"/>
    <property type="match status" value="1"/>
</dbReference>
<evidence type="ECO:0000313" key="4">
    <source>
        <dbReference type="EMBL" id="MBC1371948.1"/>
    </source>
</evidence>
<dbReference type="Proteomes" id="UP000591929">
    <property type="component" value="Unassembled WGS sequence"/>
</dbReference>
<dbReference type="SUPFAM" id="SSF140931">
    <property type="entry name" value="Fic-like"/>
    <property type="match status" value="1"/>
</dbReference>
<dbReference type="AlphaFoldDB" id="A0A841Y617"/>
<feature type="active site" evidence="1">
    <location>
        <position position="235"/>
    </location>
</feature>
<comment type="caution">
    <text evidence="4">The sequence shown here is derived from an EMBL/GenBank/DDBJ whole genome shotgun (WGS) entry which is preliminary data.</text>
</comment>
<evidence type="ECO:0000256" key="2">
    <source>
        <dbReference type="PIRSR" id="PIRSR640198-2"/>
    </source>
</evidence>
<dbReference type="InterPro" id="IPR040198">
    <property type="entry name" value="Fido_containing"/>
</dbReference>
<reference evidence="4 5" key="1">
    <citation type="submission" date="2020-03" db="EMBL/GenBank/DDBJ databases">
        <title>Soil Listeria distribution.</title>
        <authorList>
            <person name="Liao J."/>
            <person name="Wiedmann M."/>
        </authorList>
    </citation>
    <scope>NUCLEOTIDE SEQUENCE [LARGE SCALE GENOMIC DNA]</scope>
    <source>
        <strain evidence="4 5">FSL L7-1681</strain>
    </source>
</reference>
<dbReference type="PROSITE" id="PS51459">
    <property type="entry name" value="FIDO"/>
    <property type="match status" value="1"/>
</dbReference>
<dbReference type="Pfam" id="PF02661">
    <property type="entry name" value="Fic"/>
    <property type="match status" value="1"/>
</dbReference>
<organism evidence="4 5">
    <name type="scientific">Listeria booriae</name>
    <dbReference type="NCBI Taxonomy" id="1552123"/>
    <lineage>
        <taxon>Bacteria</taxon>
        <taxon>Bacillati</taxon>
        <taxon>Bacillota</taxon>
        <taxon>Bacilli</taxon>
        <taxon>Bacillales</taxon>
        <taxon>Listeriaceae</taxon>
        <taxon>Listeria</taxon>
    </lineage>
</organism>
<feature type="domain" description="Fido" evidence="3">
    <location>
        <begin position="148"/>
        <end position="300"/>
    </location>
</feature>
<accession>A0A841Y617</accession>
<keyword evidence="2" id="KW-0067">ATP-binding</keyword>
<dbReference type="PANTHER" id="PTHR13504">
    <property type="entry name" value="FIDO DOMAIN-CONTAINING PROTEIN DDB_G0283145"/>
    <property type="match status" value="1"/>
</dbReference>